<organism evidence="2">
    <name type="scientific">Cacopsylla melanoneura</name>
    <dbReference type="NCBI Taxonomy" id="428564"/>
    <lineage>
        <taxon>Eukaryota</taxon>
        <taxon>Metazoa</taxon>
        <taxon>Ecdysozoa</taxon>
        <taxon>Arthropoda</taxon>
        <taxon>Hexapoda</taxon>
        <taxon>Insecta</taxon>
        <taxon>Pterygota</taxon>
        <taxon>Neoptera</taxon>
        <taxon>Paraneoptera</taxon>
        <taxon>Hemiptera</taxon>
        <taxon>Sternorrhyncha</taxon>
        <taxon>Psylloidea</taxon>
        <taxon>Psyllidae</taxon>
        <taxon>Psyllinae</taxon>
        <taxon>Cacopsylla</taxon>
    </lineage>
</organism>
<reference evidence="2" key="1">
    <citation type="submission" date="2021-05" db="EMBL/GenBank/DDBJ databases">
        <authorList>
            <person name="Alioto T."/>
            <person name="Alioto T."/>
            <person name="Gomez Garrido J."/>
        </authorList>
    </citation>
    <scope>NUCLEOTIDE SEQUENCE</scope>
</reference>
<dbReference type="EMBL" id="HBUF01340495">
    <property type="protein sequence ID" value="CAG6702418.1"/>
    <property type="molecule type" value="Transcribed_RNA"/>
</dbReference>
<proteinExistence type="predicted"/>
<evidence type="ECO:0000313" key="2">
    <source>
        <dbReference type="EMBL" id="CAG6702417.1"/>
    </source>
</evidence>
<accession>A0A8D8UH18</accession>
<dbReference type="EMBL" id="HBUF01340494">
    <property type="protein sequence ID" value="CAG6702417.1"/>
    <property type="molecule type" value="Transcribed_RNA"/>
</dbReference>
<name>A0A8D8UH18_9HEMI</name>
<dbReference type="EMBL" id="HBUF01340493">
    <property type="protein sequence ID" value="CAG6702416.1"/>
    <property type="molecule type" value="Transcribed_RNA"/>
</dbReference>
<feature type="region of interest" description="Disordered" evidence="1">
    <location>
        <begin position="40"/>
        <end position="68"/>
    </location>
</feature>
<dbReference type="AlphaFoldDB" id="A0A8D8UH18"/>
<feature type="region of interest" description="Disordered" evidence="1">
    <location>
        <begin position="1"/>
        <end position="24"/>
    </location>
</feature>
<evidence type="ECO:0000256" key="1">
    <source>
        <dbReference type="SAM" id="MobiDB-lite"/>
    </source>
</evidence>
<sequence length="115" mass="12264">MLGDSSSQMQPTMRASKADGTSVGRSRVPAPLFLILTLKGSGSPASSASSSLFSKPVARSRGSGSSSSSFTALLHLWAHVEKLATFLARVTFLARCFVDGLNTRFLRNTAMIKKR</sequence>
<protein>
    <submittedName>
        <fullName evidence="2">Uncharacterized protein</fullName>
    </submittedName>
</protein>
<dbReference type="EMBL" id="HBUF01340496">
    <property type="protein sequence ID" value="CAG6702419.1"/>
    <property type="molecule type" value="Transcribed_RNA"/>
</dbReference>
<feature type="compositionally biased region" description="Polar residues" evidence="1">
    <location>
        <begin position="1"/>
        <end position="13"/>
    </location>
</feature>